<protein>
    <submittedName>
        <fullName evidence="2">Uncharacterized protein</fullName>
    </submittedName>
</protein>
<evidence type="ECO:0000313" key="3">
    <source>
        <dbReference type="Proteomes" id="UP001470230"/>
    </source>
</evidence>
<dbReference type="EMBL" id="JAPFFF010000026">
    <property type="protein sequence ID" value="KAK8849250.1"/>
    <property type="molecule type" value="Genomic_DNA"/>
</dbReference>
<comment type="caution">
    <text evidence="2">The sequence shown here is derived from an EMBL/GenBank/DDBJ whole genome shotgun (WGS) entry which is preliminary data.</text>
</comment>
<proteinExistence type="predicted"/>
<feature type="region of interest" description="Disordered" evidence="1">
    <location>
        <begin position="24"/>
        <end position="49"/>
    </location>
</feature>
<organism evidence="2 3">
    <name type="scientific">Tritrichomonas musculus</name>
    <dbReference type="NCBI Taxonomy" id="1915356"/>
    <lineage>
        <taxon>Eukaryota</taxon>
        <taxon>Metamonada</taxon>
        <taxon>Parabasalia</taxon>
        <taxon>Tritrichomonadida</taxon>
        <taxon>Tritrichomonadidae</taxon>
        <taxon>Tritrichomonas</taxon>
    </lineage>
</organism>
<evidence type="ECO:0000313" key="2">
    <source>
        <dbReference type="EMBL" id="KAK8849250.1"/>
    </source>
</evidence>
<accession>A0ABR2HM80</accession>
<keyword evidence="3" id="KW-1185">Reference proteome</keyword>
<gene>
    <name evidence="2" type="ORF">M9Y10_018617</name>
</gene>
<sequence length="124" mass="14145">MVFVMKIAQYSMMIMVITRMKEEKPIKKKKHFHSSRIESEDEEESSAKLNPSSIANGLATIVAASAEQFLCGEPDEDLTRSQKSIMYMNQDHTPLQNENKEGKIKDGNEMEIDDTIKHFVVSVH</sequence>
<evidence type="ECO:0000256" key="1">
    <source>
        <dbReference type="SAM" id="MobiDB-lite"/>
    </source>
</evidence>
<name>A0ABR2HM80_9EUKA</name>
<dbReference type="Proteomes" id="UP001470230">
    <property type="component" value="Unassembled WGS sequence"/>
</dbReference>
<reference evidence="2 3" key="1">
    <citation type="submission" date="2024-04" db="EMBL/GenBank/DDBJ databases">
        <title>Tritrichomonas musculus Genome.</title>
        <authorList>
            <person name="Alves-Ferreira E."/>
            <person name="Grigg M."/>
            <person name="Lorenzi H."/>
            <person name="Galac M."/>
        </authorList>
    </citation>
    <scope>NUCLEOTIDE SEQUENCE [LARGE SCALE GENOMIC DNA]</scope>
    <source>
        <strain evidence="2 3">EAF2021</strain>
    </source>
</reference>